<protein>
    <submittedName>
        <fullName evidence="1">Uncharacterized protein</fullName>
    </submittedName>
</protein>
<evidence type="ECO:0000313" key="1">
    <source>
        <dbReference type="EMBL" id="KAH9309249.1"/>
    </source>
</evidence>
<name>A0AA38FS61_TAXCH</name>
<feature type="non-terminal residue" evidence="1">
    <location>
        <position position="1"/>
    </location>
</feature>
<keyword evidence="2" id="KW-1185">Reference proteome</keyword>
<accession>A0AA38FS61</accession>
<reference evidence="1 2" key="1">
    <citation type="journal article" date="2021" name="Nat. Plants">
        <title>The Taxus genome provides insights into paclitaxel biosynthesis.</title>
        <authorList>
            <person name="Xiong X."/>
            <person name="Gou J."/>
            <person name="Liao Q."/>
            <person name="Li Y."/>
            <person name="Zhou Q."/>
            <person name="Bi G."/>
            <person name="Li C."/>
            <person name="Du R."/>
            <person name="Wang X."/>
            <person name="Sun T."/>
            <person name="Guo L."/>
            <person name="Liang H."/>
            <person name="Lu P."/>
            <person name="Wu Y."/>
            <person name="Zhang Z."/>
            <person name="Ro D.K."/>
            <person name="Shang Y."/>
            <person name="Huang S."/>
            <person name="Yan J."/>
        </authorList>
    </citation>
    <scope>NUCLEOTIDE SEQUENCE [LARGE SCALE GENOMIC DNA]</scope>
    <source>
        <strain evidence="1">Ta-2019</strain>
    </source>
</reference>
<feature type="non-terminal residue" evidence="1">
    <location>
        <position position="52"/>
    </location>
</feature>
<gene>
    <name evidence="1" type="ORF">KI387_037160</name>
</gene>
<proteinExistence type="predicted"/>
<dbReference type="Proteomes" id="UP000824469">
    <property type="component" value="Unassembled WGS sequence"/>
</dbReference>
<sequence length="52" mass="5149">TAVAVSRAMELSIGITPDVKGVLGTGVLEENGANASSFGTAVAVSRAMELSI</sequence>
<evidence type="ECO:0000313" key="2">
    <source>
        <dbReference type="Proteomes" id="UP000824469"/>
    </source>
</evidence>
<dbReference type="EMBL" id="JAHRHJ020000007">
    <property type="protein sequence ID" value="KAH9309249.1"/>
    <property type="molecule type" value="Genomic_DNA"/>
</dbReference>
<dbReference type="AlphaFoldDB" id="A0AA38FS61"/>
<comment type="caution">
    <text evidence="1">The sequence shown here is derived from an EMBL/GenBank/DDBJ whole genome shotgun (WGS) entry which is preliminary data.</text>
</comment>
<organism evidence="1 2">
    <name type="scientific">Taxus chinensis</name>
    <name type="common">Chinese yew</name>
    <name type="synonym">Taxus wallichiana var. chinensis</name>
    <dbReference type="NCBI Taxonomy" id="29808"/>
    <lineage>
        <taxon>Eukaryota</taxon>
        <taxon>Viridiplantae</taxon>
        <taxon>Streptophyta</taxon>
        <taxon>Embryophyta</taxon>
        <taxon>Tracheophyta</taxon>
        <taxon>Spermatophyta</taxon>
        <taxon>Pinopsida</taxon>
        <taxon>Pinidae</taxon>
        <taxon>Conifers II</taxon>
        <taxon>Cupressales</taxon>
        <taxon>Taxaceae</taxon>
        <taxon>Taxus</taxon>
    </lineage>
</organism>